<reference evidence="1" key="1">
    <citation type="submission" date="2014-09" db="EMBL/GenBank/DDBJ databases">
        <authorList>
            <person name="Magalhaes I.L.F."/>
            <person name="Oliveira U."/>
            <person name="Santos F.R."/>
            <person name="Vidigal T.H.D.A."/>
            <person name="Brescovit A.D."/>
            <person name="Santos A.J."/>
        </authorList>
    </citation>
    <scope>NUCLEOTIDE SEQUENCE</scope>
    <source>
        <tissue evidence="1">Shoot tissue taken approximately 20 cm above the soil surface</tissue>
    </source>
</reference>
<dbReference type="AlphaFoldDB" id="A0A0A9ACP1"/>
<organism evidence="1">
    <name type="scientific">Arundo donax</name>
    <name type="common">Giant reed</name>
    <name type="synonym">Donax arundinaceus</name>
    <dbReference type="NCBI Taxonomy" id="35708"/>
    <lineage>
        <taxon>Eukaryota</taxon>
        <taxon>Viridiplantae</taxon>
        <taxon>Streptophyta</taxon>
        <taxon>Embryophyta</taxon>
        <taxon>Tracheophyta</taxon>
        <taxon>Spermatophyta</taxon>
        <taxon>Magnoliopsida</taxon>
        <taxon>Liliopsida</taxon>
        <taxon>Poales</taxon>
        <taxon>Poaceae</taxon>
        <taxon>PACMAD clade</taxon>
        <taxon>Arundinoideae</taxon>
        <taxon>Arundineae</taxon>
        <taxon>Arundo</taxon>
    </lineage>
</organism>
<accession>A0A0A9ACP1</accession>
<dbReference type="EMBL" id="GBRH01251165">
    <property type="protein sequence ID" value="JAD46730.1"/>
    <property type="molecule type" value="Transcribed_RNA"/>
</dbReference>
<name>A0A0A9ACP1_ARUDO</name>
<proteinExistence type="predicted"/>
<sequence length="16" mass="2051">MNFKQDRDIQSRKRKT</sequence>
<evidence type="ECO:0000313" key="1">
    <source>
        <dbReference type="EMBL" id="JAD46730.1"/>
    </source>
</evidence>
<reference evidence="1" key="2">
    <citation type="journal article" date="2015" name="Data Brief">
        <title>Shoot transcriptome of the giant reed, Arundo donax.</title>
        <authorList>
            <person name="Barrero R.A."/>
            <person name="Guerrero F.D."/>
            <person name="Moolhuijzen P."/>
            <person name="Goolsby J.A."/>
            <person name="Tidwell J."/>
            <person name="Bellgard S.E."/>
            <person name="Bellgard M.I."/>
        </authorList>
    </citation>
    <scope>NUCLEOTIDE SEQUENCE</scope>
    <source>
        <tissue evidence="1">Shoot tissue taken approximately 20 cm above the soil surface</tissue>
    </source>
</reference>
<protein>
    <submittedName>
        <fullName evidence="1">Uncharacterized protein</fullName>
    </submittedName>
</protein>